<name>A0A3E0WV99_9GAMM</name>
<organism evidence="1 2">
    <name type="scientific">Alkalilimnicola ehrlichii</name>
    <dbReference type="NCBI Taxonomy" id="351052"/>
    <lineage>
        <taxon>Bacteria</taxon>
        <taxon>Pseudomonadati</taxon>
        <taxon>Pseudomonadota</taxon>
        <taxon>Gammaproteobacteria</taxon>
        <taxon>Chromatiales</taxon>
        <taxon>Ectothiorhodospiraceae</taxon>
        <taxon>Alkalilimnicola</taxon>
    </lineage>
</organism>
<dbReference type="InterPro" id="IPR036188">
    <property type="entry name" value="FAD/NAD-bd_sf"/>
</dbReference>
<gene>
    <name evidence="1" type="ORF">CAL65_10400</name>
</gene>
<evidence type="ECO:0000313" key="2">
    <source>
        <dbReference type="Proteomes" id="UP000256763"/>
    </source>
</evidence>
<dbReference type="RefSeq" id="WP_116347798.1">
    <property type="nucleotide sequence ID" value="NZ_NFZW01000008.1"/>
</dbReference>
<comment type="caution">
    <text evidence="1">The sequence shown here is derived from an EMBL/GenBank/DDBJ whole genome shotgun (WGS) entry which is preliminary data.</text>
</comment>
<evidence type="ECO:0000313" key="1">
    <source>
        <dbReference type="EMBL" id="RFA36910.1"/>
    </source>
</evidence>
<dbReference type="Pfam" id="PF13450">
    <property type="entry name" value="NAD_binding_8"/>
    <property type="match status" value="1"/>
</dbReference>
<accession>A0A3E0WV99</accession>
<proteinExistence type="predicted"/>
<protein>
    <recommendedName>
        <fullName evidence="3">Glucose-methanol-choline oxidoreductase N-terminal domain-containing protein</fullName>
    </recommendedName>
</protein>
<dbReference type="Proteomes" id="UP000256763">
    <property type="component" value="Unassembled WGS sequence"/>
</dbReference>
<reference evidence="2" key="1">
    <citation type="submission" date="2017-05" db="EMBL/GenBank/DDBJ databases">
        <authorList>
            <person name="Sharma S."/>
            <person name="Sidhu C."/>
            <person name="Pinnaka A.K."/>
        </authorList>
    </citation>
    <scope>NUCLEOTIDE SEQUENCE [LARGE SCALE GENOMIC DNA]</scope>
    <source>
        <strain evidence="2">AK93</strain>
    </source>
</reference>
<keyword evidence="2" id="KW-1185">Reference proteome</keyword>
<sequence length="110" mass="11999">MNEHLHSFDTNLSSGETLGQTLPETWDAVIVGAGAAGAVFARELTAKGLKVLMLEFGKHYQDHANEFVENELGVWEHIWDNSQYEISGNALTGSPNLGRASAAALWHGHR</sequence>
<dbReference type="SUPFAM" id="SSF51905">
    <property type="entry name" value="FAD/NAD(P)-binding domain"/>
    <property type="match status" value="1"/>
</dbReference>
<dbReference type="EMBL" id="NFZW01000008">
    <property type="protein sequence ID" value="RFA36910.1"/>
    <property type="molecule type" value="Genomic_DNA"/>
</dbReference>
<dbReference type="Gene3D" id="3.50.50.60">
    <property type="entry name" value="FAD/NAD(P)-binding domain"/>
    <property type="match status" value="1"/>
</dbReference>
<evidence type="ECO:0008006" key="3">
    <source>
        <dbReference type="Google" id="ProtNLM"/>
    </source>
</evidence>
<dbReference type="AlphaFoldDB" id="A0A3E0WV99"/>